<proteinExistence type="predicted"/>
<dbReference type="RefSeq" id="WP_386429971.1">
    <property type="nucleotide sequence ID" value="NZ_JBHSBB010000010.1"/>
</dbReference>
<keyword evidence="2" id="KW-0472">Membrane</keyword>
<evidence type="ECO:0000313" key="5">
    <source>
        <dbReference type="Proteomes" id="UP001595765"/>
    </source>
</evidence>
<protein>
    <submittedName>
        <fullName evidence="4">M23 family metallopeptidase</fullName>
        <ecNumber evidence="4">3.4.24.-</ecNumber>
    </submittedName>
</protein>
<feature type="region of interest" description="Disordered" evidence="1">
    <location>
        <begin position="299"/>
        <end position="334"/>
    </location>
</feature>
<keyword evidence="4" id="KW-0378">Hydrolase</keyword>
<organism evidence="4 5">
    <name type="scientific">Streptomyces polygonati</name>
    <dbReference type="NCBI Taxonomy" id="1617087"/>
    <lineage>
        <taxon>Bacteria</taxon>
        <taxon>Bacillati</taxon>
        <taxon>Actinomycetota</taxon>
        <taxon>Actinomycetes</taxon>
        <taxon>Kitasatosporales</taxon>
        <taxon>Streptomycetaceae</taxon>
        <taxon>Streptomyces</taxon>
    </lineage>
</organism>
<comment type="caution">
    <text evidence="4">The sequence shown here is derived from an EMBL/GenBank/DDBJ whole genome shotgun (WGS) entry which is preliminary data.</text>
</comment>
<feature type="compositionally biased region" description="Low complexity" evidence="1">
    <location>
        <begin position="64"/>
        <end position="73"/>
    </location>
</feature>
<dbReference type="InterPro" id="IPR011055">
    <property type="entry name" value="Dup_hybrid_motif"/>
</dbReference>
<evidence type="ECO:0000256" key="1">
    <source>
        <dbReference type="SAM" id="MobiDB-lite"/>
    </source>
</evidence>
<evidence type="ECO:0000256" key="2">
    <source>
        <dbReference type="SAM" id="Phobius"/>
    </source>
</evidence>
<feature type="region of interest" description="Disordered" evidence="1">
    <location>
        <begin position="50"/>
        <end position="73"/>
    </location>
</feature>
<dbReference type="EC" id="3.4.24.-" evidence="4"/>
<feature type="domain" description="M23ase beta-sheet core" evidence="3">
    <location>
        <begin position="394"/>
        <end position="487"/>
    </location>
</feature>
<feature type="transmembrane region" description="Helical" evidence="2">
    <location>
        <begin position="265"/>
        <end position="291"/>
    </location>
</feature>
<feature type="compositionally biased region" description="Basic and acidic residues" evidence="1">
    <location>
        <begin position="50"/>
        <end position="60"/>
    </location>
</feature>
<dbReference type="GO" id="GO:0016787">
    <property type="term" value="F:hydrolase activity"/>
    <property type="evidence" value="ECO:0007669"/>
    <property type="project" value="UniProtKB-KW"/>
</dbReference>
<accession>A0ABV8HLV4</accession>
<dbReference type="Pfam" id="PF01551">
    <property type="entry name" value="Peptidase_M23"/>
    <property type="match status" value="1"/>
</dbReference>
<feature type="region of interest" description="Disordered" evidence="1">
    <location>
        <begin position="180"/>
        <end position="211"/>
    </location>
</feature>
<dbReference type="PANTHER" id="PTHR21666:SF270">
    <property type="entry name" value="MUREIN HYDROLASE ACTIVATOR ENVC"/>
    <property type="match status" value="1"/>
</dbReference>
<dbReference type="PANTHER" id="PTHR21666">
    <property type="entry name" value="PEPTIDASE-RELATED"/>
    <property type="match status" value="1"/>
</dbReference>
<gene>
    <name evidence="4" type="ORF">ACFO3J_15505</name>
</gene>
<feature type="region of interest" description="Disordered" evidence="1">
    <location>
        <begin position="240"/>
        <end position="259"/>
    </location>
</feature>
<dbReference type="CDD" id="cd12797">
    <property type="entry name" value="M23_peptidase"/>
    <property type="match status" value="1"/>
</dbReference>
<sequence length="499" mass="53646">MTESPLPGYTPDYDAYGYDAYSTGAYQTVGTAFADDATGTYGYIPQQAQHDQRYETHETYEPSQQPQAQPQYQAQQVYGYGDNTTYGYTGYDTGYDQTGTYAAYDPYAYGDGAAPTTAGTGAGTYYDTGTYDTSALWQDPQPQQVQPQADWDSGAYPAYGYGYGYDASGDTGVYEQVRPDYGYQPAPDEAAPAHQPEPMPQPEPEPHSHPVRDLADQLIDDVEMFTAEFATVRDTEPERHDYAADGYGDGEPVARSRRRKPAKRSALLTVAVPSVAVMGVAAVGAAAVAGVGMAQDAPKAQADGQKEGAVNTPAPTTQLDRQLAGVSRDATDFADRASRTQERIDLKDRQEAAKKAAQVAAARKEALRPKFLLPVTQKGLSAYFGQAGVNWMALHTGIDFPVQVGTPVMAATDGTVRTQWNSSYGNMAIVTAADGTETWYCHLSSTKIRSGKVKAGEVIAYSGNTGNTTGPHLHFEVRPDGGAPIDPLPWLLAHGLDPR</sequence>
<keyword evidence="2" id="KW-0812">Transmembrane</keyword>
<evidence type="ECO:0000313" key="4">
    <source>
        <dbReference type="EMBL" id="MFC4032885.1"/>
    </source>
</evidence>
<reference evidence="5" key="1">
    <citation type="journal article" date="2019" name="Int. J. Syst. Evol. Microbiol.">
        <title>The Global Catalogue of Microorganisms (GCM) 10K type strain sequencing project: providing services to taxonomists for standard genome sequencing and annotation.</title>
        <authorList>
            <consortium name="The Broad Institute Genomics Platform"/>
            <consortium name="The Broad Institute Genome Sequencing Center for Infectious Disease"/>
            <person name="Wu L."/>
            <person name="Ma J."/>
        </authorList>
    </citation>
    <scope>NUCLEOTIDE SEQUENCE [LARGE SCALE GENOMIC DNA]</scope>
    <source>
        <strain evidence="5">CGMCC 4.7237</strain>
    </source>
</reference>
<dbReference type="SUPFAM" id="SSF51261">
    <property type="entry name" value="Duplicated hybrid motif"/>
    <property type="match status" value="1"/>
</dbReference>
<dbReference type="InterPro" id="IPR050570">
    <property type="entry name" value="Cell_wall_metabolism_enzyme"/>
</dbReference>
<dbReference type="Proteomes" id="UP001595765">
    <property type="component" value="Unassembled WGS sequence"/>
</dbReference>
<evidence type="ECO:0000259" key="3">
    <source>
        <dbReference type="Pfam" id="PF01551"/>
    </source>
</evidence>
<keyword evidence="2" id="KW-1133">Transmembrane helix</keyword>
<dbReference type="InterPro" id="IPR016047">
    <property type="entry name" value="M23ase_b-sheet_dom"/>
</dbReference>
<keyword evidence="5" id="KW-1185">Reference proteome</keyword>
<dbReference type="Gene3D" id="2.70.70.10">
    <property type="entry name" value="Glucose Permease (Domain IIA)"/>
    <property type="match status" value="1"/>
</dbReference>
<name>A0ABV8HLV4_9ACTN</name>
<dbReference type="EMBL" id="JBHSBB010000010">
    <property type="protein sequence ID" value="MFC4032885.1"/>
    <property type="molecule type" value="Genomic_DNA"/>
</dbReference>